<dbReference type="GO" id="GO:0004523">
    <property type="term" value="F:RNA-DNA hybrid ribonuclease activity"/>
    <property type="evidence" value="ECO:0007669"/>
    <property type="project" value="UniProtKB-EC"/>
</dbReference>
<organism evidence="11 12">
    <name type="scientific">Hirundo rustica rustica</name>
    <dbReference type="NCBI Taxonomy" id="333673"/>
    <lineage>
        <taxon>Eukaryota</taxon>
        <taxon>Metazoa</taxon>
        <taxon>Chordata</taxon>
        <taxon>Craniata</taxon>
        <taxon>Vertebrata</taxon>
        <taxon>Euteleostomi</taxon>
        <taxon>Archelosauria</taxon>
        <taxon>Archosauria</taxon>
        <taxon>Dinosauria</taxon>
        <taxon>Saurischia</taxon>
        <taxon>Theropoda</taxon>
        <taxon>Coelurosauria</taxon>
        <taxon>Aves</taxon>
        <taxon>Neognathae</taxon>
        <taxon>Neoaves</taxon>
        <taxon>Telluraves</taxon>
        <taxon>Australaves</taxon>
        <taxon>Passeriformes</taxon>
        <taxon>Sylvioidea</taxon>
        <taxon>Hirundinidae</taxon>
        <taxon>Hirundo</taxon>
    </lineage>
</organism>
<dbReference type="Pfam" id="PF06817">
    <property type="entry name" value="RVT_thumb"/>
    <property type="match status" value="1"/>
</dbReference>
<dbReference type="SUPFAM" id="SSF53098">
    <property type="entry name" value="Ribonuclease H-like"/>
    <property type="match status" value="1"/>
</dbReference>
<dbReference type="InterPro" id="IPR036397">
    <property type="entry name" value="RNaseH_sf"/>
</dbReference>
<dbReference type="InterPro" id="IPR012337">
    <property type="entry name" value="RNaseH-like_sf"/>
</dbReference>
<keyword evidence="4" id="KW-0548">Nucleotidyltransferase</keyword>
<evidence type="ECO:0000256" key="3">
    <source>
        <dbReference type="ARBA" id="ARBA00022679"/>
    </source>
</evidence>
<dbReference type="InterPro" id="IPR010661">
    <property type="entry name" value="RVT_thumb"/>
</dbReference>
<evidence type="ECO:0000256" key="4">
    <source>
        <dbReference type="ARBA" id="ARBA00022695"/>
    </source>
</evidence>
<dbReference type="PROSITE" id="PS50878">
    <property type="entry name" value="RT_POL"/>
    <property type="match status" value="1"/>
</dbReference>
<dbReference type="SUPFAM" id="SSF56672">
    <property type="entry name" value="DNA/RNA polymerases"/>
    <property type="match status" value="1"/>
</dbReference>
<evidence type="ECO:0000313" key="11">
    <source>
        <dbReference type="EMBL" id="RMC05532.1"/>
    </source>
</evidence>
<dbReference type="Gene3D" id="3.30.420.10">
    <property type="entry name" value="Ribonuclease H-like superfamily/Ribonuclease H"/>
    <property type="match status" value="1"/>
</dbReference>
<keyword evidence="6" id="KW-0255">Endonuclease</keyword>
<evidence type="ECO:0000256" key="8">
    <source>
        <dbReference type="ARBA" id="ARBA00022918"/>
    </source>
</evidence>
<dbReference type="PROSITE" id="PS50994">
    <property type="entry name" value="INTEGRASE"/>
    <property type="match status" value="1"/>
</dbReference>
<dbReference type="OrthoDB" id="6372777at2759"/>
<feature type="domain" description="Integrase catalytic" evidence="10">
    <location>
        <begin position="308"/>
        <end position="408"/>
    </location>
</feature>
<evidence type="ECO:0000259" key="10">
    <source>
        <dbReference type="PROSITE" id="PS50994"/>
    </source>
</evidence>
<dbReference type="EC" id="3.1.26.4" evidence="2"/>
<dbReference type="GO" id="GO:0003964">
    <property type="term" value="F:RNA-directed DNA polymerase activity"/>
    <property type="evidence" value="ECO:0007669"/>
    <property type="project" value="UniProtKB-KW"/>
</dbReference>
<dbReference type="EMBL" id="QRBI01000123">
    <property type="protein sequence ID" value="RMC05532.1"/>
    <property type="molecule type" value="Genomic_DNA"/>
</dbReference>
<evidence type="ECO:0000256" key="6">
    <source>
        <dbReference type="ARBA" id="ARBA00022759"/>
    </source>
</evidence>
<dbReference type="Gene3D" id="3.10.10.10">
    <property type="entry name" value="HIV Type 1 Reverse Transcriptase, subunit A, domain 1"/>
    <property type="match status" value="1"/>
</dbReference>
<keyword evidence="3" id="KW-0808">Transferase</keyword>
<keyword evidence="7" id="KW-0378">Hydrolase</keyword>
<comment type="similarity">
    <text evidence="1">Belongs to the beta type-B retroviral polymerase family. HERV class-II K(HML-2) pol subfamily.</text>
</comment>
<dbReference type="InterPro" id="IPR043502">
    <property type="entry name" value="DNA/RNA_pol_sf"/>
</dbReference>
<dbReference type="InterPro" id="IPR001584">
    <property type="entry name" value="Integrase_cat-core"/>
</dbReference>
<evidence type="ECO:0000256" key="5">
    <source>
        <dbReference type="ARBA" id="ARBA00022722"/>
    </source>
</evidence>
<comment type="caution">
    <text evidence="11">The sequence shown here is derived from an EMBL/GenBank/DDBJ whole genome shotgun (WGS) entry which is preliminary data.</text>
</comment>
<dbReference type="InterPro" id="IPR043128">
    <property type="entry name" value="Rev_trsase/Diguanyl_cyclase"/>
</dbReference>
<keyword evidence="5" id="KW-0540">Nuclease</keyword>
<name>A0A3M0JWV6_HIRRU</name>
<feature type="domain" description="Reverse transcriptase" evidence="9">
    <location>
        <begin position="1"/>
        <end position="255"/>
    </location>
</feature>
<evidence type="ECO:0000256" key="2">
    <source>
        <dbReference type="ARBA" id="ARBA00012180"/>
    </source>
</evidence>
<dbReference type="PANTHER" id="PTHR41694">
    <property type="entry name" value="ENDOGENOUS RETROVIRUS GROUP K MEMBER POL PROTEIN"/>
    <property type="match status" value="1"/>
</dbReference>
<gene>
    <name evidence="11" type="ORF">DUI87_18728</name>
</gene>
<dbReference type="GO" id="GO:0035613">
    <property type="term" value="F:RNA stem-loop binding"/>
    <property type="evidence" value="ECO:0007669"/>
    <property type="project" value="TreeGrafter"/>
</dbReference>
<protein>
    <recommendedName>
        <fullName evidence="2">ribonuclease H</fullName>
        <ecNumber evidence="2">3.1.26.4</ecNumber>
    </recommendedName>
</protein>
<evidence type="ECO:0000256" key="7">
    <source>
        <dbReference type="ARBA" id="ARBA00022801"/>
    </source>
</evidence>
<dbReference type="Proteomes" id="UP000269221">
    <property type="component" value="Unassembled WGS sequence"/>
</dbReference>
<dbReference type="Gene3D" id="3.30.70.270">
    <property type="match status" value="2"/>
</dbReference>
<dbReference type="AlphaFoldDB" id="A0A3M0JWV6"/>
<keyword evidence="8" id="KW-0695">RNA-directed DNA polymerase</keyword>
<reference evidence="11 12" key="1">
    <citation type="submission" date="2018-07" db="EMBL/GenBank/DDBJ databases">
        <title>A high quality draft genome assembly of the barn swallow (H. rustica rustica).</title>
        <authorList>
            <person name="Formenti G."/>
            <person name="Chiara M."/>
            <person name="Poveda L."/>
            <person name="Francoijs K.-J."/>
            <person name="Bonisoli-Alquati A."/>
            <person name="Canova L."/>
            <person name="Gianfranceschi L."/>
            <person name="Horner D.S."/>
            <person name="Saino N."/>
        </authorList>
    </citation>
    <scope>NUCLEOTIDE SEQUENCE [LARGE SCALE GENOMIC DNA]</scope>
    <source>
        <strain evidence="11">Chelidonia</strain>
        <tissue evidence="11">Blood</tissue>
    </source>
</reference>
<proteinExistence type="inferred from homology"/>
<dbReference type="PANTHER" id="PTHR41694:SF3">
    <property type="entry name" value="RNA-DIRECTED DNA POLYMERASE-RELATED"/>
    <property type="match status" value="1"/>
</dbReference>
<evidence type="ECO:0000256" key="1">
    <source>
        <dbReference type="ARBA" id="ARBA00010879"/>
    </source>
</evidence>
<evidence type="ECO:0000313" key="12">
    <source>
        <dbReference type="Proteomes" id="UP000269221"/>
    </source>
</evidence>
<sequence length="473" mass="53476">MSLTFAGEEKHELSRRFLESTDDNKIPGKVMECLILQAISIHMDDKKEIRSSQHGFTKDKSCLTNPMAFHDEKTTWMDEGRVIPLLPIGAASDTTLSSNSAPYPPTSTLQLHPFPTINREASRKRYLWTYLPQGMKNSPSICQWYLSSLLSPVLSTTGKAIILHYMDNVLVCAPNDDLLSHTLDLTIDSLVAPGFKLQEEKIQRMPPWKYLCLEIGKRTIVPQKLAVKNNIKTLADVQQLCGSLNWVRPWLGLTTEDLDPHFNLLKGAEELSSPRTLTQEAKAALEKVQKIVSMCPSCQQQALPALSAGSNPRGLNRCEVWQTDMTYIMSFGRQRYVHIFVDTFSGAVYASAHTGKISSDAMKHLIQAFSFLPKTIKTDNGPTDTSKEFRSFLQQWGVEHKTSIPNPRQIQATGVGGFDGLQAVMDHWFSHIPTEEGSWIHVSYHNLNIIFFYQYGLVLQESRWREPMSSFHF</sequence>
<dbReference type="Pfam" id="PF00078">
    <property type="entry name" value="RVT_1"/>
    <property type="match status" value="1"/>
</dbReference>
<accession>A0A3M0JWV6</accession>
<keyword evidence="12" id="KW-1185">Reference proteome</keyword>
<dbReference type="InterPro" id="IPR000477">
    <property type="entry name" value="RT_dom"/>
</dbReference>
<dbReference type="GO" id="GO:0015074">
    <property type="term" value="P:DNA integration"/>
    <property type="evidence" value="ECO:0007669"/>
    <property type="project" value="InterPro"/>
</dbReference>
<dbReference type="Pfam" id="PF00665">
    <property type="entry name" value="rve"/>
    <property type="match status" value="1"/>
</dbReference>
<evidence type="ECO:0000259" key="9">
    <source>
        <dbReference type="PROSITE" id="PS50878"/>
    </source>
</evidence>